<dbReference type="InterPro" id="IPR011640">
    <property type="entry name" value="Fe2_transport_prot_B_C"/>
</dbReference>
<evidence type="ECO:0000313" key="5">
    <source>
        <dbReference type="EMBL" id="MBA2133668.1"/>
    </source>
</evidence>
<feature type="transmembrane region" description="Helical" evidence="3">
    <location>
        <begin position="544"/>
        <end position="563"/>
    </location>
</feature>
<dbReference type="InterPro" id="IPR005225">
    <property type="entry name" value="Small_GTP-bd"/>
</dbReference>
<dbReference type="Pfam" id="PF02421">
    <property type="entry name" value="FeoB_N"/>
    <property type="match status" value="1"/>
</dbReference>
<evidence type="ECO:0000313" key="6">
    <source>
        <dbReference type="Proteomes" id="UP000657177"/>
    </source>
</evidence>
<dbReference type="PROSITE" id="PS51711">
    <property type="entry name" value="G_FEOB"/>
    <property type="match status" value="1"/>
</dbReference>
<sequence length="601" mass="64907">MKCHLIAEDSKILAKENKILLMGTPNVGKSVIFSALTNVHVISSNYTGTTVSYTEGSYKVGDTEYTLIDVPGTYSLAATSVAEEVAIRFMCSNPVAVLFVLNAADLEGSIKLALEVMEYNVPIVFALNLMDVSERKGFAINVKLLEQELGAPVIPTVAVKGYGLDQITKTFARILGAERPLPMGRSCATCAGCPGCGRAGEHTGLEYWERARQIVRKVVSRTDAKPNFLDRLGDALLRPWPGLPLALLILLISLGVVVGGGKVLEGMVLLPLVEGVIVPFFERLVIPLNLPPVLQNILIGEYGILRISFEWILALVIPYVLVFQVQFALLEDSGILPRLVVLFDNIMRKLGVQGGSLIHIFLGFGCAVPAIISTRTATTRKERLMVTAMVCFAVPCISQTGALVSLLSAYSVWLLLATALTGVAVFVTVALVLRRFLKGTVDPLILEVPNLLVPEPRAYFKKLWVRIKQFLVEAEGPMLIAVSIAAIIAETGILQGLGELLKPVVSGWLGLPEEAVMSLILGIIRREMSVAPLLGLNLNPLQMYVGAVVSLLYLPCLSVFGIIAKEFNARTAVAITASTTLTALFVGGVMNHLIMFVQSIF</sequence>
<feature type="transmembrane region" description="Helical" evidence="3">
    <location>
        <begin position="575"/>
        <end position="597"/>
    </location>
</feature>
<gene>
    <name evidence="5" type="ORF">G5B42_08980</name>
</gene>
<evidence type="ECO:0000256" key="3">
    <source>
        <dbReference type="SAM" id="Phobius"/>
    </source>
</evidence>
<keyword evidence="2" id="KW-0342">GTP-binding</keyword>
<dbReference type="InterPro" id="IPR050860">
    <property type="entry name" value="FeoB_GTPase"/>
</dbReference>
<dbReference type="GO" id="GO:0005886">
    <property type="term" value="C:plasma membrane"/>
    <property type="evidence" value="ECO:0007669"/>
    <property type="project" value="TreeGrafter"/>
</dbReference>
<proteinExistence type="predicted"/>
<keyword evidence="1" id="KW-0547">Nucleotide-binding</keyword>
<dbReference type="InterPro" id="IPR030389">
    <property type="entry name" value="G_FEOB_dom"/>
</dbReference>
<keyword evidence="6" id="KW-1185">Reference proteome</keyword>
<reference evidence="5" key="1">
    <citation type="submission" date="2020-06" db="EMBL/GenBank/DDBJ databases">
        <title>Novel chitinolytic bacterium.</title>
        <authorList>
            <person name="Ungkulpasvich U."/>
            <person name="Kosugi A."/>
            <person name="Uke A."/>
        </authorList>
    </citation>
    <scope>NUCLEOTIDE SEQUENCE</scope>
    <source>
        <strain evidence="5">UUS1-1</strain>
    </source>
</reference>
<dbReference type="GO" id="GO:0015093">
    <property type="term" value="F:ferrous iron transmembrane transporter activity"/>
    <property type="evidence" value="ECO:0007669"/>
    <property type="project" value="InterPro"/>
</dbReference>
<dbReference type="PRINTS" id="PR00326">
    <property type="entry name" value="GTP1OBG"/>
</dbReference>
<evidence type="ECO:0000256" key="2">
    <source>
        <dbReference type="ARBA" id="ARBA00023134"/>
    </source>
</evidence>
<dbReference type="PANTHER" id="PTHR43185:SF1">
    <property type="entry name" value="FE(2+) TRANSPORTER FEOB"/>
    <property type="match status" value="1"/>
</dbReference>
<dbReference type="GO" id="GO:0005525">
    <property type="term" value="F:GTP binding"/>
    <property type="evidence" value="ECO:0007669"/>
    <property type="project" value="UniProtKB-KW"/>
</dbReference>
<dbReference type="AlphaFoldDB" id="A0A8J6LNA7"/>
<feature type="transmembrane region" description="Helical" evidence="3">
    <location>
        <begin position="350"/>
        <end position="372"/>
    </location>
</feature>
<dbReference type="Pfam" id="PF07670">
    <property type="entry name" value="Gate"/>
    <property type="match status" value="2"/>
</dbReference>
<name>A0A8J6LNA7_9FIRM</name>
<evidence type="ECO:0000256" key="1">
    <source>
        <dbReference type="ARBA" id="ARBA00022741"/>
    </source>
</evidence>
<dbReference type="Gene3D" id="3.40.50.300">
    <property type="entry name" value="P-loop containing nucleotide triphosphate hydrolases"/>
    <property type="match status" value="1"/>
</dbReference>
<organism evidence="5 6">
    <name type="scientific">Capillibacterium thermochitinicola</name>
    <dbReference type="NCBI Taxonomy" id="2699427"/>
    <lineage>
        <taxon>Bacteria</taxon>
        <taxon>Bacillati</taxon>
        <taxon>Bacillota</taxon>
        <taxon>Capillibacterium</taxon>
    </lineage>
</organism>
<feature type="transmembrane region" description="Helical" evidence="3">
    <location>
        <begin position="311"/>
        <end position="330"/>
    </location>
</feature>
<feature type="transmembrane region" description="Helical" evidence="3">
    <location>
        <begin position="245"/>
        <end position="264"/>
    </location>
</feature>
<comment type="caution">
    <text evidence="5">The sequence shown here is derived from an EMBL/GenBank/DDBJ whole genome shotgun (WGS) entry which is preliminary data.</text>
</comment>
<dbReference type="Pfam" id="PF07664">
    <property type="entry name" value="FeoB_C"/>
    <property type="match status" value="1"/>
</dbReference>
<evidence type="ECO:0000259" key="4">
    <source>
        <dbReference type="PROSITE" id="PS51711"/>
    </source>
</evidence>
<dbReference type="InterPro" id="IPR006073">
    <property type="entry name" value="GTP-bd"/>
</dbReference>
<dbReference type="SUPFAM" id="SSF52540">
    <property type="entry name" value="P-loop containing nucleoside triphosphate hydrolases"/>
    <property type="match status" value="1"/>
</dbReference>
<accession>A0A8J6LNA7</accession>
<keyword evidence="3" id="KW-0812">Transmembrane</keyword>
<dbReference type="InterPro" id="IPR011642">
    <property type="entry name" value="Gate_dom"/>
</dbReference>
<feature type="transmembrane region" description="Helical" evidence="3">
    <location>
        <begin position="470"/>
        <end position="493"/>
    </location>
</feature>
<dbReference type="PANTHER" id="PTHR43185">
    <property type="entry name" value="FERROUS IRON TRANSPORT PROTEIN B"/>
    <property type="match status" value="1"/>
</dbReference>
<feature type="transmembrane region" description="Helical" evidence="3">
    <location>
        <begin position="384"/>
        <end position="404"/>
    </location>
</feature>
<protein>
    <submittedName>
        <fullName evidence="5">Ferrous iron transporter B</fullName>
    </submittedName>
</protein>
<feature type="transmembrane region" description="Helical" evidence="3">
    <location>
        <begin position="410"/>
        <end position="433"/>
    </location>
</feature>
<dbReference type="Proteomes" id="UP000657177">
    <property type="component" value="Unassembled WGS sequence"/>
</dbReference>
<dbReference type="RefSeq" id="WP_181340137.1">
    <property type="nucleotide sequence ID" value="NZ_JAAKDE010000017.1"/>
</dbReference>
<dbReference type="NCBIfam" id="TIGR00231">
    <property type="entry name" value="small_GTP"/>
    <property type="match status" value="1"/>
</dbReference>
<keyword evidence="3" id="KW-0472">Membrane</keyword>
<dbReference type="EMBL" id="JAAKDE010000017">
    <property type="protein sequence ID" value="MBA2133668.1"/>
    <property type="molecule type" value="Genomic_DNA"/>
</dbReference>
<feature type="domain" description="FeoB-type G" evidence="4">
    <location>
        <begin position="16"/>
        <end position="177"/>
    </location>
</feature>
<dbReference type="InterPro" id="IPR027417">
    <property type="entry name" value="P-loop_NTPase"/>
</dbReference>
<keyword evidence="3" id="KW-1133">Transmembrane helix</keyword>